<name>A0A157ZD65_9BURK</name>
<feature type="transmembrane region" description="Helical" evidence="1">
    <location>
        <begin position="12"/>
        <end position="34"/>
    </location>
</feature>
<keyword evidence="1" id="KW-0472">Membrane</keyword>
<comment type="caution">
    <text evidence="2">The sequence shown here is derived from an EMBL/GenBank/DDBJ whole genome shotgun (WGS) entry which is preliminary data.</text>
</comment>
<dbReference type="InterPro" id="IPR032092">
    <property type="entry name" value="PilW"/>
</dbReference>
<reference evidence="2" key="1">
    <citation type="submission" date="2016-01" db="EMBL/GenBank/DDBJ databases">
        <authorList>
            <person name="Peeters C."/>
        </authorList>
    </citation>
    <scope>NUCLEOTIDE SEQUENCE [LARGE SCALE GENOMIC DNA]</scope>
    <source>
        <strain evidence="2">LMG 29318</strain>
    </source>
</reference>
<dbReference type="AlphaFoldDB" id="A0A157ZD65"/>
<organism evidence="2 3">
    <name type="scientific">Caballeronia catudaia</name>
    <dbReference type="NCBI Taxonomy" id="1777136"/>
    <lineage>
        <taxon>Bacteria</taxon>
        <taxon>Pseudomonadati</taxon>
        <taxon>Pseudomonadota</taxon>
        <taxon>Betaproteobacteria</taxon>
        <taxon>Burkholderiales</taxon>
        <taxon>Burkholderiaceae</taxon>
        <taxon>Caballeronia</taxon>
    </lineage>
</organism>
<dbReference type="GO" id="GO:0043683">
    <property type="term" value="P:type IV pilus assembly"/>
    <property type="evidence" value="ECO:0007669"/>
    <property type="project" value="InterPro"/>
</dbReference>
<accession>A0A157ZD65</accession>
<dbReference type="EMBL" id="FCOF02000002">
    <property type="protein sequence ID" value="SAK43470.1"/>
    <property type="molecule type" value="Genomic_DNA"/>
</dbReference>
<keyword evidence="1" id="KW-0812">Transmembrane</keyword>
<sequence>MISRHSTSRGHTLVEMTIALALGLLIVTASLSLYRAQRAAFERAADAARIHDAASTALDMLGQQIQMAGFASGHDKTASVEAPVFGCAQGRVIGAETAASCEALTGRSDGVQLRYAADAVSTWSSSAGVPTDCIGQAVSDPIVTNRFYAKVSASTGEPELYCEGSGKQAQPMVEGIERIRVTYWLTGSPSALDASAVARERWREAYAADICVLVRGFATQARRRTNYVDCTGLPAYADDGRIRQAFWRRVAIRNAAATVSGGAQ</sequence>
<dbReference type="OrthoDB" id="8891327at2"/>
<protein>
    <submittedName>
        <fullName evidence="2">Prepilin-type cleavage/methylation-like protein</fullName>
    </submittedName>
</protein>
<proteinExistence type="predicted"/>
<evidence type="ECO:0000313" key="2">
    <source>
        <dbReference type="EMBL" id="SAK43470.1"/>
    </source>
</evidence>
<evidence type="ECO:0000256" key="1">
    <source>
        <dbReference type="SAM" id="Phobius"/>
    </source>
</evidence>
<evidence type="ECO:0000313" key="3">
    <source>
        <dbReference type="Proteomes" id="UP000054870"/>
    </source>
</evidence>
<gene>
    <name evidence="2" type="ORF">AWB75_00560</name>
</gene>
<dbReference type="Proteomes" id="UP000054870">
    <property type="component" value="Unassembled WGS sequence"/>
</dbReference>
<dbReference type="Pfam" id="PF16074">
    <property type="entry name" value="PilW"/>
    <property type="match status" value="1"/>
</dbReference>
<keyword evidence="3" id="KW-1185">Reference proteome</keyword>
<keyword evidence="1" id="KW-1133">Transmembrane helix</keyword>
<dbReference type="RefSeq" id="WP_061122563.1">
    <property type="nucleotide sequence ID" value="NZ_FCOF02000002.1"/>
</dbReference>